<dbReference type="PROSITE" id="PS51462">
    <property type="entry name" value="NUDIX"/>
    <property type="match status" value="1"/>
</dbReference>
<protein>
    <recommendedName>
        <fullName evidence="2">Nudix hydrolase domain-containing protein</fullName>
    </recommendedName>
</protein>
<accession>A0ABD3SFB2</accession>
<evidence type="ECO:0000256" key="1">
    <source>
        <dbReference type="ARBA" id="ARBA00022801"/>
    </source>
</evidence>
<dbReference type="CDD" id="cd04511">
    <property type="entry name" value="NUDIX_Hydrolase"/>
    <property type="match status" value="1"/>
</dbReference>
<evidence type="ECO:0000259" key="2">
    <source>
        <dbReference type="PROSITE" id="PS51462"/>
    </source>
</evidence>
<dbReference type="SUPFAM" id="SSF55811">
    <property type="entry name" value="Nudix"/>
    <property type="match status" value="1"/>
</dbReference>
<dbReference type="EMBL" id="JALLPB020000047">
    <property type="protein sequence ID" value="KAL3823060.1"/>
    <property type="molecule type" value="Genomic_DNA"/>
</dbReference>
<dbReference type="InterPro" id="IPR000086">
    <property type="entry name" value="NUDIX_hydrolase_dom"/>
</dbReference>
<dbReference type="GO" id="GO:0016787">
    <property type="term" value="F:hydrolase activity"/>
    <property type="evidence" value="ECO:0007669"/>
    <property type="project" value="UniProtKB-KW"/>
</dbReference>
<dbReference type="InterPro" id="IPR029401">
    <property type="entry name" value="Nudix_N"/>
</dbReference>
<dbReference type="Gene3D" id="2.20.70.10">
    <property type="match status" value="1"/>
</dbReference>
<reference evidence="3 4" key="1">
    <citation type="submission" date="2024-10" db="EMBL/GenBank/DDBJ databases">
        <title>Updated reference genomes for cyclostephanoid diatoms.</title>
        <authorList>
            <person name="Roberts W.R."/>
            <person name="Alverson A.J."/>
        </authorList>
    </citation>
    <scope>NUCLEOTIDE SEQUENCE [LARGE SCALE GENOMIC DNA]</scope>
    <source>
        <strain evidence="3 4">AJA228-03</strain>
    </source>
</reference>
<dbReference type="Pfam" id="PF00293">
    <property type="entry name" value="NUDIX"/>
    <property type="match status" value="1"/>
</dbReference>
<evidence type="ECO:0000313" key="4">
    <source>
        <dbReference type="Proteomes" id="UP001530377"/>
    </source>
</evidence>
<dbReference type="PANTHER" id="PTHR43222:SF2">
    <property type="entry name" value="NUDIX HYDROLASE 23, CHLOROPLASTIC"/>
    <property type="match status" value="1"/>
</dbReference>
<organism evidence="3 4">
    <name type="scientific">Cyclostephanos tholiformis</name>
    <dbReference type="NCBI Taxonomy" id="382380"/>
    <lineage>
        <taxon>Eukaryota</taxon>
        <taxon>Sar</taxon>
        <taxon>Stramenopiles</taxon>
        <taxon>Ochrophyta</taxon>
        <taxon>Bacillariophyta</taxon>
        <taxon>Coscinodiscophyceae</taxon>
        <taxon>Thalassiosirophycidae</taxon>
        <taxon>Stephanodiscales</taxon>
        <taxon>Stephanodiscaceae</taxon>
        <taxon>Cyclostephanos</taxon>
    </lineage>
</organism>
<dbReference type="PANTHER" id="PTHR43222">
    <property type="entry name" value="NUDIX HYDROLASE 23"/>
    <property type="match status" value="1"/>
</dbReference>
<dbReference type="PROSITE" id="PS00893">
    <property type="entry name" value="NUDIX_BOX"/>
    <property type="match status" value="1"/>
</dbReference>
<feature type="domain" description="Nudix hydrolase" evidence="2">
    <location>
        <begin position="92"/>
        <end position="221"/>
    </location>
</feature>
<dbReference type="InterPro" id="IPR015797">
    <property type="entry name" value="NUDIX_hydrolase-like_dom_sf"/>
</dbReference>
<proteinExistence type="predicted"/>
<keyword evidence="1" id="KW-0378">Hydrolase</keyword>
<name>A0ABD3SFB2_9STRA</name>
<sequence>MYRVAASLLAGAVPLSAFQPYRHYITSPNVILRRTFTSNAGGIILGLTSSSPSYAGPAYCEKCGTPTRLGTPEGDERTRRVCCNPECGHVHYRNPKVIVGTICTHDDRVLLCKRAIEPCVGRWGYPQGYLELGETTREGAARETREEAGVMFDPSDSDLIAIYNVAGLQVQMIFRVELESDDCEAGPESSDVMFVPWADIPWDDLAFPTVTWGLEYAWAVKDEVRPAIQERTKVVTADGQWRVIDEGRKIIPGRRAP</sequence>
<comment type="caution">
    <text evidence="3">The sequence shown here is derived from an EMBL/GenBank/DDBJ whole genome shotgun (WGS) entry which is preliminary data.</text>
</comment>
<dbReference type="Proteomes" id="UP001530377">
    <property type="component" value="Unassembled WGS sequence"/>
</dbReference>
<evidence type="ECO:0000313" key="3">
    <source>
        <dbReference type="EMBL" id="KAL3823060.1"/>
    </source>
</evidence>
<dbReference type="AlphaFoldDB" id="A0ABD3SFB2"/>
<dbReference type="Pfam" id="PF14803">
    <property type="entry name" value="Zn_ribbon_Nudix"/>
    <property type="match status" value="1"/>
</dbReference>
<dbReference type="InterPro" id="IPR020084">
    <property type="entry name" value="NUDIX_hydrolase_CS"/>
</dbReference>
<keyword evidence="4" id="KW-1185">Reference proteome</keyword>
<gene>
    <name evidence="3" type="ORF">ACHAXA_011112</name>
</gene>
<dbReference type="Gene3D" id="3.90.79.10">
    <property type="entry name" value="Nucleoside Triphosphate Pyrophosphohydrolase"/>
    <property type="match status" value="1"/>
</dbReference>